<accession>A0A6A6UHH6</accession>
<dbReference type="AlphaFoldDB" id="A0A6A6UHH6"/>
<gene>
    <name evidence="1" type="ORF">BT63DRAFT_453386</name>
</gene>
<dbReference type="OrthoDB" id="2157530at2759"/>
<dbReference type="EMBL" id="MU004233">
    <property type="protein sequence ID" value="KAF2671011.1"/>
    <property type="molecule type" value="Genomic_DNA"/>
</dbReference>
<organism evidence="1 2">
    <name type="scientific">Microthyrium microscopicum</name>
    <dbReference type="NCBI Taxonomy" id="703497"/>
    <lineage>
        <taxon>Eukaryota</taxon>
        <taxon>Fungi</taxon>
        <taxon>Dikarya</taxon>
        <taxon>Ascomycota</taxon>
        <taxon>Pezizomycotina</taxon>
        <taxon>Dothideomycetes</taxon>
        <taxon>Dothideomycetes incertae sedis</taxon>
        <taxon>Microthyriales</taxon>
        <taxon>Microthyriaceae</taxon>
        <taxon>Microthyrium</taxon>
    </lineage>
</organism>
<evidence type="ECO:0000313" key="1">
    <source>
        <dbReference type="EMBL" id="KAF2671011.1"/>
    </source>
</evidence>
<proteinExistence type="predicted"/>
<protein>
    <submittedName>
        <fullName evidence="1">Uncharacterized protein</fullName>
    </submittedName>
</protein>
<name>A0A6A6UHH6_9PEZI</name>
<sequence>MRNAATNGVHWALVELQRRRIGNATVWRDHQLAHNFIAKGKGIVFSCAGARLQKQLAAGITSADVQVGDSIALISSVSWPMILREKNDAYEMNGPAAIPNIDNGGVWKNVKPEELREIVLI</sequence>
<reference evidence="1" key="1">
    <citation type="journal article" date="2020" name="Stud. Mycol.">
        <title>101 Dothideomycetes genomes: a test case for predicting lifestyles and emergence of pathogens.</title>
        <authorList>
            <person name="Haridas S."/>
            <person name="Albert R."/>
            <person name="Binder M."/>
            <person name="Bloem J."/>
            <person name="Labutti K."/>
            <person name="Salamov A."/>
            <person name="Andreopoulos B."/>
            <person name="Baker S."/>
            <person name="Barry K."/>
            <person name="Bills G."/>
            <person name="Bluhm B."/>
            <person name="Cannon C."/>
            <person name="Castanera R."/>
            <person name="Culley D."/>
            <person name="Daum C."/>
            <person name="Ezra D."/>
            <person name="Gonzalez J."/>
            <person name="Henrissat B."/>
            <person name="Kuo A."/>
            <person name="Liang C."/>
            <person name="Lipzen A."/>
            <person name="Lutzoni F."/>
            <person name="Magnuson J."/>
            <person name="Mondo S."/>
            <person name="Nolan M."/>
            <person name="Ohm R."/>
            <person name="Pangilinan J."/>
            <person name="Park H.-J."/>
            <person name="Ramirez L."/>
            <person name="Alfaro M."/>
            <person name="Sun H."/>
            <person name="Tritt A."/>
            <person name="Yoshinaga Y."/>
            <person name="Zwiers L.-H."/>
            <person name="Turgeon B."/>
            <person name="Goodwin S."/>
            <person name="Spatafora J."/>
            <person name="Crous P."/>
            <person name="Grigoriev I."/>
        </authorList>
    </citation>
    <scope>NUCLEOTIDE SEQUENCE</scope>
    <source>
        <strain evidence="1">CBS 115976</strain>
    </source>
</reference>
<keyword evidence="2" id="KW-1185">Reference proteome</keyword>
<dbReference type="Proteomes" id="UP000799302">
    <property type="component" value="Unassembled WGS sequence"/>
</dbReference>
<evidence type="ECO:0000313" key="2">
    <source>
        <dbReference type="Proteomes" id="UP000799302"/>
    </source>
</evidence>